<organism evidence="2 3">
    <name type="scientific">Claviceps purpurea (strain 20.1)</name>
    <name type="common">Ergot fungus</name>
    <name type="synonym">Sphacelia segetum</name>
    <dbReference type="NCBI Taxonomy" id="1111077"/>
    <lineage>
        <taxon>Eukaryota</taxon>
        <taxon>Fungi</taxon>
        <taxon>Dikarya</taxon>
        <taxon>Ascomycota</taxon>
        <taxon>Pezizomycotina</taxon>
        <taxon>Sordariomycetes</taxon>
        <taxon>Hypocreomycetidae</taxon>
        <taxon>Hypocreales</taxon>
        <taxon>Clavicipitaceae</taxon>
        <taxon>Claviceps</taxon>
    </lineage>
</organism>
<dbReference type="Gene3D" id="1.25.40.10">
    <property type="entry name" value="Tetratricopeptide repeat domain"/>
    <property type="match status" value="1"/>
</dbReference>
<proteinExistence type="predicted"/>
<keyword evidence="3" id="KW-1185">Reference proteome</keyword>
<evidence type="ECO:0000313" key="2">
    <source>
        <dbReference type="EMBL" id="CCE29381.1"/>
    </source>
</evidence>
<dbReference type="InterPro" id="IPR036047">
    <property type="entry name" value="F-box-like_dom_sf"/>
</dbReference>
<dbReference type="Gene3D" id="3.80.10.10">
    <property type="entry name" value="Ribonuclease Inhibitor"/>
    <property type="match status" value="1"/>
</dbReference>
<dbReference type="SUPFAM" id="SSF48452">
    <property type="entry name" value="TPR-like"/>
    <property type="match status" value="1"/>
</dbReference>
<accession>M1W0F9</accession>
<dbReference type="VEuPathDB" id="FungiDB:CPUR_03074"/>
<dbReference type="Proteomes" id="UP000016801">
    <property type="component" value="Unassembled WGS sequence"/>
</dbReference>
<evidence type="ECO:0000259" key="1">
    <source>
        <dbReference type="PROSITE" id="PS50181"/>
    </source>
</evidence>
<dbReference type="OrthoDB" id="2254954at2759"/>
<dbReference type="SUPFAM" id="SSF81383">
    <property type="entry name" value="F-box domain"/>
    <property type="match status" value="1"/>
</dbReference>
<dbReference type="EMBL" id="CAGA01000013">
    <property type="protein sequence ID" value="CCE29381.1"/>
    <property type="molecule type" value="Genomic_DNA"/>
</dbReference>
<sequence length="572" mass="65088">MTIDDGIKGHEQALKLFTRAMNSCPCAKGVERRKCTCKNFEKIAAEGGSIFREALYTCHCDVGRTFSKCDNVYHMEALDLQISTFEALGKIDHAMNNAEWMLELAPRLPDGYLRLGNIARRQKKDEFAWKVYTAGIEANEETALDSSPKLQQLYVAREPLNQRLFRQDPLCLPAELVTRIFLLLDFTDLPVCLRVCKKWARILTSPLHDMEPTQSLRHVIIQSNPETAVDLPGGFPQTFLENTAGSLEHLAVAGIPRQLPNELLPNIPHLPNVKTLRIGYNYRRYNLLPLPIFSLFKAFPKFEQLWLGPYVPYLDPNPTVDWQHSRDAMWPNLKVLIFKPCTDTISATNARDSLSTLRLLIGLKSVQYVCLEVEDWGNWPRIFSGSNDVIPDLNLTPYSKFQNLRVVESQISISPEGAQTLLSKAIASEQLTSFSIFFPKGRLTGGNVEANVDYLKRYEWFSGAPSIHTLGCYDFRFERCPENDEDLALPQFLATFPNLRTLSIDSYHYNNDDFESLLVAILRVTHLKTIHLRLGVIGDQLSQMMQAKGVQFVKGYPPMFGYKPQWPLPLKD</sequence>
<dbReference type="Pfam" id="PF00646">
    <property type="entry name" value="F-box"/>
    <property type="match status" value="1"/>
</dbReference>
<dbReference type="eggNOG" id="ENOG502S69X">
    <property type="taxonomic scope" value="Eukaryota"/>
</dbReference>
<dbReference type="SMART" id="SM00256">
    <property type="entry name" value="FBOX"/>
    <property type="match status" value="1"/>
</dbReference>
<dbReference type="InterPro" id="IPR011990">
    <property type="entry name" value="TPR-like_helical_dom_sf"/>
</dbReference>
<dbReference type="HOGENOM" id="CLU_010622_0_0_1"/>
<dbReference type="InterPro" id="IPR001810">
    <property type="entry name" value="F-box_dom"/>
</dbReference>
<dbReference type="STRING" id="1111077.M1W0F9"/>
<dbReference type="InterPro" id="IPR032675">
    <property type="entry name" value="LRR_dom_sf"/>
</dbReference>
<gene>
    <name evidence="2" type="ORF">CPUR_03074</name>
</gene>
<reference evidence="2 3" key="1">
    <citation type="journal article" date="2013" name="PLoS Genet.">
        <title>Plant-symbiotic fungi as chemical engineers: Multi-genome analysis of the Clavicipitaceae reveals dynamics of alkaloid loci.</title>
        <authorList>
            <person name="Schardl C.L."/>
            <person name="Young C.A."/>
            <person name="Hesse U."/>
            <person name="Amyotte S.G."/>
            <person name="Andreeva K."/>
            <person name="Calie P.J."/>
            <person name="Fleetwood D.J."/>
            <person name="Haws D.C."/>
            <person name="Moore N."/>
            <person name="Oeser B."/>
            <person name="Panaccione D.G."/>
            <person name="Schweri K.K."/>
            <person name="Voisey C.R."/>
            <person name="Farman M.L."/>
            <person name="Jaromczyk J.W."/>
            <person name="Roe B.A."/>
            <person name="O'Sullivan D.M."/>
            <person name="Scott B."/>
            <person name="Tudzynski P."/>
            <person name="An Z."/>
            <person name="Arnaoudova E.G."/>
            <person name="Bullock C.T."/>
            <person name="Charlton N.D."/>
            <person name="Chen L."/>
            <person name="Cox M."/>
            <person name="Dinkins R.D."/>
            <person name="Florea S."/>
            <person name="Glenn A.E."/>
            <person name="Gordon A."/>
            <person name="Gueldener U."/>
            <person name="Harris D.R."/>
            <person name="Hollin W."/>
            <person name="Jaromczyk J."/>
            <person name="Johnson R.D."/>
            <person name="Khan A.K."/>
            <person name="Leistner E."/>
            <person name="Leuchtmann A."/>
            <person name="Li C."/>
            <person name="Liu J."/>
            <person name="Liu J."/>
            <person name="Liu M."/>
            <person name="Mace W."/>
            <person name="Machado C."/>
            <person name="Nagabhyru P."/>
            <person name="Pan J."/>
            <person name="Schmid J."/>
            <person name="Sugawara K."/>
            <person name="Steiner U."/>
            <person name="Takach J.E."/>
            <person name="Tanaka E."/>
            <person name="Webb J.S."/>
            <person name="Wilson E.V."/>
            <person name="Wiseman J.L."/>
            <person name="Yoshida R."/>
            <person name="Zeng Z."/>
        </authorList>
    </citation>
    <scope>NUCLEOTIDE SEQUENCE [LARGE SCALE GENOMIC DNA]</scope>
    <source>
        <strain evidence="2 3">20.1</strain>
    </source>
</reference>
<dbReference type="Gene3D" id="1.20.1280.50">
    <property type="match status" value="1"/>
</dbReference>
<evidence type="ECO:0000313" key="3">
    <source>
        <dbReference type="Proteomes" id="UP000016801"/>
    </source>
</evidence>
<name>M1W0F9_CLAP2</name>
<dbReference type="AlphaFoldDB" id="M1W0F9"/>
<protein>
    <recommendedName>
        <fullName evidence="1">F-box domain-containing protein</fullName>
    </recommendedName>
</protein>
<dbReference type="SUPFAM" id="SSF52047">
    <property type="entry name" value="RNI-like"/>
    <property type="match status" value="1"/>
</dbReference>
<feature type="domain" description="F-box" evidence="1">
    <location>
        <begin position="166"/>
        <end position="219"/>
    </location>
</feature>
<comment type="caution">
    <text evidence="2">The sequence shown here is derived from an EMBL/GenBank/DDBJ whole genome shotgun (WGS) entry which is preliminary data.</text>
</comment>
<dbReference type="PROSITE" id="PS50181">
    <property type="entry name" value="FBOX"/>
    <property type="match status" value="1"/>
</dbReference>